<accession>R9BY38</accession>
<dbReference type="PATRIC" id="fig|1202534.3.peg.3949"/>
<dbReference type="NCBIfam" id="TIGR00199">
    <property type="entry name" value="PncC_domain"/>
    <property type="match status" value="1"/>
</dbReference>
<reference evidence="3 4" key="1">
    <citation type="submission" date="2013-03" db="EMBL/GenBank/DDBJ databases">
        <title>Whole genome shotgun sequencing of Clostridium sartagoforme AAU1.</title>
        <authorList>
            <person name="Joshi C.G."/>
            <person name="Duggirala S.M."/>
            <person name="Nathani N.M."/>
            <person name="Bhatt V.D."/>
            <person name="Patel A.K."/>
            <person name="Pandya P.R."/>
            <person name="KaPatel J.A."/>
        </authorList>
    </citation>
    <scope>NUCLEOTIDE SEQUENCE [LARGE SCALE GENOMIC DNA]</scope>
    <source>
        <strain evidence="3 4">AAU1</strain>
    </source>
</reference>
<dbReference type="OrthoDB" id="9801454at2"/>
<dbReference type="InterPro" id="IPR050101">
    <property type="entry name" value="CinA"/>
</dbReference>
<dbReference type="Gene3D" id="3.90.950.20">
    <property type="entry name" value="CinA-like"/>
    <property type="match status" value="1"/>
</dbReference>
<dbReference type="InterPro" id="IPR036425">
    <property type="entry name" value="MoaB/Mog-like_dom_sf"/>
</dbReference>
<dbReference type="NCBIfam" id="TIGR00200">
    <property type="entry name" value="cinA_nterm"/>
    <property type="match status" value="1"/>
</dbReference>
<dbReference type="InterPro" id="IPR041424">
    <property type="entry name" value="CinA_KH"/>
</dbReference>
<dbReference type="Gene3D" id="3.30.70.2860">
    <property type="match status" value="1"/>
</dbReference>
<comment type="similarity">
    <text evidence="1">Belongs to the CinA family.</text>
</comment>
<dbReference type="PIRSF" id="PIRSF006728">
    <property type="entry name" value="CinA"/>
    <property type="match status" value="1"/>
</dbReference>
<evidence type="ECO:0000313" key="3">
    <source>
        <dbReference type="EMBL" id="EOR19861.1"/>
    </source>
</evidence>
<dbReference type="InterPro" id="IPR008136">
    <property type="entry name" value="CinA_C"/>
</dbReference>
<dbReference type="RefSeq" id="WP_016209161.1">
    <property type="nucleotide sequence ID" value="NZ_ASRV01000246.1"/>
</dbReference>
<protein>
    <recommendedName>
        <fullName evidence="1">Putative competence-damage inducible protein</fullName>
    </recommendedName>
</protein>
<dbReference type="CDD" id="cd00885">
    <property type="entry name" value="cinA"/>
    <property type="match status" value="1"/>
</dbReference>
<dbReference type="InterPro" id="IPR008135">
    <property type="entry name" value="Competence-induced_CinA"/>
</dbReference>
<dbReference type="SMART" id="SM00852">
    <property type="entry name" value="MoCF_biosynth"/>
    <property type="match status" value="1"/>
</dbReference>
<comment type="caution">
    <text evidence="3">The sequence shown here is derived from an EMBL/GenBank/DDBJ whole genome shotgun (WGS) entry which is preliminary data.</text>
</comment>
<name>R9BY38_9CLOT</name>
<gene>
    <name evidence="1" type="primary">cinA</name>
    <name evidence="3" type="ORF">A500_19799</name>
</gene>
<dbReference type="SUPFAM" id="SSF142433">
    <property type="entry name" value="CinA-like"/>
    <property type="match status" value="1"/>
</dbReference>
<dbReference type="Pfam" id="PF02464">
    <property type="entry name" value="CinA"/>
    <property type="match status" value="1"/>
</dbReference>
<dbReference type="Pfam" id="PF00994">
    <property type="entry name" value="MoCF_biosynth"/>
    <property type="match status" value="1"/>
</dbReference>
<dbReference type="EMBL" id="ASRV01000246">
    <property type="protein sequence ID" value="EOR19861.1"/>
    <property type="molecule type" value="Genomic_DNA"/>
</dbReference>
<dbReference type="PANTHER" id="PTHR13939">
    <property type="entry name" value="NICOTINAMIDE-NUCLEOTIDE AMIDOHYDROLASE PNCC"/>
    <property type="match status" value="1"/>
</dbReference>
<dbReference type="Pfam" id="PF18146">
    <property type="entry name" value="CinA_KH"/>
    <property type="match status" value="1"/>
</dbReference>
<feature type="domain" description="MoaB/Mog" evidence="2">
    <location>
        <begin position="4"/>
        <end position="171"/>
    </location>
</feature>
<sequence>MKAEIIAIGTEILLGDIVNTNTQFLAKELATLGIDVYHQSTVGDNEDRILNSFREAFDRCDLVITTGGLGPTQDDLTKELGAKFFNKKLILHEPSLEWIKAYLDMKDEAVVEANKKQAYFPEGSIILPNPNGTAPGSIISVNDKILIILPGPPREMEPMFNNHVVKYLENITGEVIKSKTLRLFGIGESLMAQRLSNLIENSTNPTVAPYAKDVDVTLRITAKGSSEDECNNLINPICTEIKENLCEYIYGEDDESLEFVVSKMLCDRKLSISTIESCTGGMVAASLISYPGISDVFKEGAITYSNESKIKRAGVKKETLDKYGAVSDEVAREMAEGIAKATNTDIAISTTGIAGPGGGTNEKPIGLVYIGIFIKGNIIVKKFNFTGNRERIRKKTTMNALNILRKEILKLTK</sequence>
<keyword evidence="4" id="KW-1185">Reference proteome</keyword>
<dbReference type="NCBIfam" id="TIGR00177">
    <property type="entry name" value="molyb_syn"/>
    <property type="match status" value="1"/>
</dbReference>
<dbReference type="NCBIfam" id="NF001813">
    <property type="entry name" value="PRK00549.1"/>
    <property type="match status" value="1"/>
</dbReference>
<dbReference type="InterPro" id="IPR001453">
    <property type="entry name" value="MoaB/Mog_dom"/>
</dbReference>
<dbReference type="InterPro" id="IPR036653">
    <property type="entry name" value="CinA-like_C"/>
</dbReference>
<evidence type="ECO:0000259" key="2">
    <source>
        <dbReference type="SMART" id="SM00852"/>
    </source>
</evidence>
<proteinExistence type="inferred from homology"/>
<dbReference type="SUPFAM" id="SSF53218">
    <property type="entry name" value="Molybdenum cofactor biosynthesis proteins"/>
    <property type="match status" value="1"/>
</dbReference>
<dbReference type="AlphaFoldDB" id="R9BY38"/>
<dbReference type="PANTHER" id="PTHR13939:SF0">
    <property type="entry name" value="NMN AMIDOHYDROLASE-LIKE PROTEIN YFAY"/>
    <property type="match status" value="1"/>
</dbReference>
<evidence type="ECO:0000256" key="1">
    <source>
        <dbReference type="HAMAP-Rule" id="MF_00226"/>
    </source>
</evidence>
<dbReference type="Gene3D" id="3.40.980.10">
    <property type="entry name" value="MoaB/Mog-like domain"/>
    <property type="match status" value="1"/>
</dbReference>
<dbReference type="Proteomes" id="UP000013988">
    <property type="component" value="Unassembled WGS sequence"/>
</dbReference>
<organism evidence="3 4">
    <name type="scientific">Clostridium sartagoforme AAU1</name>
    <dbReference type="NCBI Taxonomy" id="1202534"/>
    <lineage>
        <taxon>Bacteria</taxon>
        <taxon>Bacillati</taxon>
        <taxon>Bacillota</taxon>
        <taxon>Clostridia</taxon>
        <taxon>Eubacteriales</taxon>
        <taxon>Clostridiaceae</taxon>
        <taxon>Clostridium</taxon>
    </lineage>
</organism>
<dbReference type="HAMAP" id="MF_00226_B">
    <property type="entry name" value="CinA_B"/>
    <property type="match status" value="1"/>
</dbReference>
<evidence type="ECO:0000313" key="4">
    <source>
        <dbReference type="Proteomes" id="UP000013988"/>
    </source>
</evidence>